<dbReference type="NCBIfam" id="TIGR00678">
    <property type="entry name" value="holB"/>
    <property type="match status" value="1"/>
</dbReference>
<comment type="caution">
    <text evidence="4">The sequence shown here is derived from an EMBL/GenBank/DDBJ whole genome shotgun (WGS) entry which is preliminary data.</text>
</comment>
<keyword evidence="2" id="KW-0239">DNA-directed DNA polymerase</keyword>
<gene>
    <name evidence="4" type="primary">holB</name>
    <name evidence="4" type="ORF">FCL40_04415</name>
</gene>
<dbReference type="Proteomes" id="UP000305674">
    <property type="component" value="Unassembled WGS sequence"/>
</dbReference>
<evidence type="ECO:0000313" key="5">
    <source>
        <dbReference type="Proteomes" id="UP000305674"/>
    </source>
</evidence>
<dbReference type="OrthoDB" id="9811073at2"/>
<evidence type="ECO:0000313" key="4">
    <source>
        <dbReference type="EMBL" id="TKB50404.1"/>
    </source>
</evidence>
<reference evidence="4 5" key="1">
    <citation type="submission" date="2019-04" db="EMBL/GenBank/DDBJ databases">
        <authorList>
            <person name="Hwang J.C."/>
        </authorList>
    </citation>
    <scope>NUCLEOTIDE SEQUENCE [LARGE SCALE GENOMIC DNA]</scope>
    <source>
        <strain evidence="4 5">IMCC35001</strain>
    </source>
</reference>
<dbReference type="Gene3D" id="3.40.50.300">
    <property type="entry name" value="P-loop containing nucleotide triphosphate hydrolases"/>
    <property type="match status" value="1"/>
</dbReference>
<dbReference type="GO" id="GO:0003887">
    <property type="term" value="F:DNA-directed DNA polymerase activity"/>
    <property type="evidence" value="ECO:0007669"/>
    <property type="project" value="UniProtKB-KW"/>
</dbReference>
<dbReference type="InterPro" id="IPR050238">
    <property type="entry name" value="DNA_Rep/Repair_Clamp_Loader"/>
</dbReference>
<dbReference type="PANTHER" id="PTHR11669:SF8">
    <property type="entry name" value="DNA POLYMERASE III SUBUNIT DELTA"/>
    <property type="match status" value="1"/>
</dbReference>
<keyword evidence="4" id="KW-0808">Transferase</keyword>
<dbReference type="InterPro" id="IPR004622">
    <property type="entry name" value="DNA_pol_HolB"/>
</dbReference>
<dbReference type="SUPFAM" id="SSF52540">
    <property type="entry name" value="P-loop containing nucleoside triphosphate hydrolases"/>
    <property type="match status" value="1"/>
</dbReference>
<dbReference type="GO" id="GO:0006261">
    <property type="term" value="P:DNA-templated DNA replication"/>
    <property type="evidence" value="ECO:0007669"/>
    <property type="project" value="TreeGrafter"/>
</dbReference>
<evidence type="ECO:0000256" key="1">
    <source>
        <dbReference type="ARBA" id="ARBA00012417"/>
    </source>
</evidence>
<comment type="catalytic activity">
    <reaction evidence="3">
        <text>DNA(n) + a 2'-deoxyribonucleoside 5'-triphosphate = DNA(n+1) + diphosphate</text>
        <dbReference type="Rhea" id="RHEA:22508"/>
        <dbReference type="Rhea" id="RHEA-COMP:17339"/>
        <dbReference type="Rhea" id="RHEA-COMP:17340"/>
        <dbReference type="ChEBI" id="CHEBI:33019"/>
        <dbReference type="ChEBI" id="CHEBI:61560"/>
        <dbReference type="ChEBI" id="CHEBI:173112"/>
        <dbReference type="EC" id="2.7.7.7"/>
    </reaction>
</comment>
<accession>A0A4U1BH82</accession>
<dbReference type="EMBL" id="SWCI01000002">
    <property type="protein sequence ID" value="TKB50404.1"/>
    <property type="molecule type" value="Genomic_DNA"/>
</dbReference>
<keyword evidence="4" id="KW-0548">Nucleotidyltransferase</keyword>
<dbReference type="GO" id="GO:0009360">
    <property type="term" value="C:DNA polymerase III complex"/>
    <property type="evidence" value="ECO:0007669"/>
    <property type="project" value="TreeGrafter"/>
</dbReference>
<dbReference type="PANTHER" id="PTHR11669">
    <property type="entry name" value="REPLICATION FACTOR C / DNA POLYMERASE III GAMMA-TAU SUBUNIT"/>
    <property type="match status" value="1"/>
</dbReference>
<protein>
    <recommendedName>
        <fullName evidence="1">DNA-directed DNA polymerase</fullName>
        <ecNumber evidence="1">2.7.7.7</ecNumber>
    </recommendedName>
</protein>
<name>A0A4U1BH82_9GAMM</name>
<keyword evidence="5" id="KW-1185">Reference proteome</keyword>
<evidence type="ECO:0000256" key="2">
    <source>
        <dbReference type="ARBA" id="ARBA00022932"/>
    </source>
</evidence>
<proteinExistence type="predicted"/>
<dbReference type="InterPro" id="IPR027417">
    <property type="entry name" value="P-loop_NTPase"/>
</dbReference>
<dbReference type="Pfam" id="PF13177">
    <property type="entry name" value="DNA_pol3_delta2"/>
    <property type="match status" value="1"/>
</dbReference>
<dbReference type="EC" id="2.7.7.7" evidence="1"/>
<dbReference type="AlphaFoldDB" id="A0A4U1BH82"/>
<dbReference type="GO" id="GO:0008408">
    <property type="term" value="F:3'-5' exonuclease activity"/>
    <property type="evidence" value="ECO:0007669"/>
    <property type="project" value="InterPro"/>
</dbReference>
<sequence length="298" mass="32096">MNPLPAPLVEMPWLARSWQLWHQSLASGRLSHGWLICGARGIGKGALADTLADSLLCESANLCGYCRGCQLLAAGNHPDRMVISPDPRVIKVEQIRDLIQTLEGTAHQGGRRVVVIQQADAMNGAAANALLKTLEEPGTGVHLLLVSDAPNRLPATIISRCQRLMVTSPSRGQSLAWLGEGRVDPAKLDGLLRLFGGPLKLAEALASGEVDAIEAWRQGWQRSLSSGVLDPVLFGLDDAQAAQALKLLYIDLVADPHAYVTSLKRYQSVARAAAALHHRFETQPGLNPAAVFQQLINR</sequence>
<dbReference type="RefSeq" id="WP_136851744.1">
    <property type="nucleotide sequence ID" value="NZ_SWCI01000002.1"/>
</dbReference>
<organism evidence="4 5">
    <name type="scientific">Ferrimonas sediminicola</name>
    <dbReference type="NCBI Taxonomy" id="2569538"/>
    <lineage>
        <taxon>Bacteria</taxon>
        <taxon>Pseudomonadati</taxon>
        <taxon>Pseudomonadota</taxon>
        <taxon>Gammaproteobacteria</taxon>
        <taxon>Alteromonadales</taxon>
        <taxon>Ferrimonadaceae</taxon>
        <taxon>Ferrimonas</taxon>
    </lineage>
</organism>
<evidence type="ECO:0000256" key="3">
    <source>
        <dbReference type="ARBA" id="ARBA00049244"/>
    </source>
</evidence>